<reference evidence="1" key="1">
    <citation type="journal article" date="2014" name="Front. Microbiol.">
        <title>High frequency of phylogenetically diverse reductive dehalogenase-homologous genes in deep subseafloor sedimentary metagenomes.</title>
        <authorList>
            <person name="Kawai M."/>
            <person name="Futagami T."/>
            <person name="Toyoda A."/>
            <person name="Takaki Y."/>
            <person name="Nishi S."/>
            <person name="Hori S."/>
            <person name="Arai W."/>
            <person name="Tsubouchi T."/>
            <person name="Morono Y."/>
            <person name="Uchiyama I."/>
            <person name="Ito T."/>
            <person name="Fujiyama A."/>
            <person name="Inagaki F."/>
            <person name="Takami H."/>
        </authorList>
    </citation>
    <scope>NUCLEOTIDE SEQUENCE</scope>
    <source>
        <strain evidence="1">Expedition CK06-06</strain>
    </source>
</reference>
<proteinExistence type="predicted"/>
<sequence length="92" mass="10472">MSRKKYSNRAAIVDGVRFLMRLQNGSNFWAVAQSTSLGIEQKDVWWSQLTTVLRIVLGLRLEEGLMTQEEYDIEVKTSAGKLTIGYMDSLMP</sequence>
<protein>
    <submittedName>
        <fullName evidence="1">Uncharacterized protein</fullName>
    </submittedName>
</protein>
<comment type="caution">
    <text evidence="1">The sequence shown here is derived from an EMBL/GenBank/DDBJ whole genome shotgun (WGS) entry which is preliminary data.</text>
</comment>
<gene>
    <name evidence="1" type="ORF">S01H4_45151</name>
</gene>
<evidence type="ECO:0000313" key="1">
    <source>
        <dbReference type="EMBL" id="GAG96876.1"/>
    </source>
</evidence>
<organism evidence="1">
    <name type="scientific">marine sediment metagenome</name>
    <dbReference type="NCBI Taxonomy" id="412755"/>
    <lineage>
        <taxon>unclassified sequences</taxon>
        <taxon>metagenomes</taxon>
        <taxon>ecological metagenomes</taxon>
    </lineage>
</organism>
<dbReference type="EMBL" id="BART01025111">
    <property type="protein sequence ID" value="GAG96876.1"/>
    <property type="molecule type" value="Genomic_DNA"/>
</dbReference>
<dbReference type="AlphaFoldDB" id="X1DKC7"/>
<accession>X1DKC7</accession>
<name>X1DKC7_9ZZZZ</name>